<evidence type="ECO:0000259" key="5">
    <source>
        <dbReference type="Pfam" id="PF23282"/>
    </source>
</evidence>
<dbReference type="InterPro" id="IPR042197">
    <property type="entry name" value="Apaf_helical"/>
</dbReference>
<dbReference type="eggNOG" id="ENOG502R4BG">
    <property type="taxonomic scope" value="Eukaryota"/>
</dbReference>
<feature type="domain" description="NB-ARC" evidence="4">
    <location>
        <begin position="2"/>
        <end position="154"/>
    </location>
</feature>
<evidence type="ECO:0000256" key="3">
    <source>
        <dbReference type="ARBA" id="ARBA00022821"/>
    </source>
</evidence>
<dbReference type="PANTHER" id="PTHR11017:SF292">
    <property type="entry name" value="AAA+ ATPASE DOMAIN-CONTAINING PROTEIN"/>
    <property type="match status" value="1"/>
</dbReference>
<keyword evidence="1" id="KW-0433">Leucine-rich repeat</keyword>
<dbReference type="InterPro" id="IPR058192">
    <property type="entry name" value="WHD_ROQ1-like"/>
</dbReference>
<dbReference type="InterPro" id="IPR027417">
    <property type="entry name" value="P-loop_NTPase"/>
</dbReference>
<reference evidence="7" key="1">
    <citation type="submission" date="2013-07" db="EMBL/GenBank/DDBJ databases">
        <title>The genome of Eucalyptus grandis.</title>
        <authorList>
            <person name="Schmutz J."/>
            <person name="Hayes R."/>
            <person name="Myburg A."/>
            <person name="Tuskan G."/>
            <person name="Grattapaglia D."/>
            <person name="Rokhsar D.S."/>
        </authorList>
    </citation>
    <scope>NUCLEOTIDE SEQUENCE</scope>
    <source>
        <tissue evidence="7">Leaf extractions</tissue>
    </source>
</reference>
<name>A0A059C9G1_EUCGR</name>
<dbReference type="PANTHER" id="PTHR11017">
    <property type="entry name" value="LEUCINE-RICH REPEAT-CONTAINING PROTEIN"/>
    <property type="match status" value="1"/>
</dbReference>
<dbReference type="Pfam" id="PF23282">
    <property type="entry name" value="WHD_ROQ1"/>
    <property type="match status" value="1"/>
</dbReference>
<evidence type="ECO:0000313" key="7">
    <source>
        <dbReference type="EMBL" id="KCW74565.1"/>
    </source>
</evidence>
<gene>
    <name evidence="7" type="ORF">EUGRSUZ_E03282</name>
</gene>
<dbReference type="Pfam" id="PF00931">
    <property type="entry name" value="NB-ARC"/>
    <property type="match status" value="1"/>
</dbReference>
<dbReference type="Gene3D" id="1.10.8.430">
    <property type="entry name" value="Helical domain of apoptotic protease-activating factors"/>
    <property type="match status" value="1"/>
</dbReference>
<dbReference type="Gene3D" id="3.80.10.10">
    <property type="entry name" value="Ribonuclease Inhibitor"/>
    <property type="match status" value="2"/>
</dbReference>
<evidence type="ECO:0000256" key="2">
    <source>
        <dbReference type="ARBA" id="ARBA00022737"/>
    </source>
</evidence>
<dbReference type="GO" id="GO:0043531">
    <property type="term" value="F:ADP binding"/>
    <property type="evidence" value="ECO:0007669"/>
    <property type="project" value="InterPro"/>
</dbReference>
<dbReference type="InterPro" id="IPR036390">
    <property type="entry name" value="WH_DNA-bd_sf"/>
</dbReference>
<feature type="domain" description="Disease resistance protein RPS4B/Roq1-like leucine-rich repeats" evidence="6">
    <location>
        <begin position="457"/>
        <end position="666"/>
    </location>
</feature>
<keyword evidence="2" id="KW-0677">Repeat</keyword>
<dbReference type="Pfam" id="PF23286">
    <property type="entry name" value="LRR_13"/>
    <property type="match status" value="1"/>
</dbReference>
<protein>
    <submittedName>
        <fullName evidence="7">Uncharacterized protein</fullName>
    </submittedName>
</protein>
<dbReference type="Gramene" id="KCW74565">
    <property type="protein sequence ID" value="KCW74565"/>
    <property type="gene ID" value="EUGRSUZ_E03282"/>
</dbReference>
<dbReference type="EMBL" id="KK198757">
    <property type="protein sequence ID" value="KCW74565.1"/>
    <property type="molecule type" value="Genomic_DNA"/>
</dbReference>
<evidence type="ECO:0000256" key="1">
    <source>
        <dbReference type="ARBA" id="ARBA00022614"/>
    </source>
</evidence>
<accession>A0A059C9G1</accession>
<dbReference type="FunCoup" id="A0A059C9G1">
    <property type="interactions" value="427"/>
</dbReference>
<sequence>MIGLWGPGGIGKTTIAKALYNAIENQFQGCSFLERVIEKSNQSGGLVALQEQLLSQIFSCTKFTVYTVDGGISLIQERLCRKKVLLVLDDVDDMGQLNALAGKGDWFGKGSRIIVTSRDRHLLTSHDKNYVYEVKILEDNEARDLFGQHAFTNSNKVEIRRDLIDGALHYAGGLPLALEVLGSFLRGRKEPEWKSMLHKLSKIPESKINRVLKISFDGLDENEREIFLDIACFFKGKSIEDIKEILDSYPAMHDLIQSMGQDIVNQACHDDPGKRSRLWLLKDVEDVFCYNTGTDVVKAIVLDRPLLEAIIISPDTFTNMKKLRILILLKVHISSQAQVRLPNELRWLEWPNAPNLEFGSNLIKLVRLDVPRSHIRQLGGNFQNFRELKYINLTECKSLVSIPDLSLAPNMEKLILDGCESLVEVHPSVGNLVKLEVLSLEFCSNVSIFPNTLRNKSLQILRLSGCSKLEKFPDIDGKMEHLEGVSLNRTAIKELPASIQNLVSVNWMDLAFCKDLVRLPSHIYKLKNLFYLNLDGCSNLIMFPKNIEDSIDLDGHLGFRNLGCLSLRGCNLSELEFLESSSSFPELWFLDLSYNKFTHLPACIKYYHFNTLIVKGCELLQEIPQLPSSVCKLLAPCCESLRKLPDLCGGSPFRFLEVDLTSCCELFREGVDVDDVANLSLLENLPKICWVDIILIGREMPKWILPCEEDSIFFMVPRDLYNKLKGLALCVVFSLEEGKVVDIQCNVTILVNGRSAMARSKDFSSMESDHVWLYYCSRGGQFGVEMHLQNDWSHFQVCVKAKKGSIKKCGFRLICEQKEDDLRVMFPAPKQYEGILGGLQNKIIQ</sequence>
<dbReference type="InParanoid" id="A0A059C9G1"/>
<evidence type="ECO:0000259" key="4">
    <source>
        <dbReference type="Pfam" id="PF00931"/>
    </source>
</evidence>
<dbReference type="AlphaFoldDB" id="A0A059C9G1"/>
<dbReference type="InterPro" id="IPR002182">
    <property type="entry name" value="NB-ARC"/>
</dbReference>
<dbReference type="InterPro" id="IPR032675">
    <property type="entry name" value="LRR_dom_sf"/>
</dbReference>
<dbReference type="SUPFAM" id="SSF52058">
    <property type="entry name" value="L domain-like"/>
    <property type="match status" value="1"/>
</dbReference>
<dbReference type="SUPFAM" id="SSF52540">
    <property type="entry name" value="P-loop containing nucleoside triphosphate hydrolases"/>
    <property type="match status" value="1"/>
</dbReference>
<feature type="domain" description="Disease resistance protein Roq1-like winged-helix" evidence="5">
    <location>
        <begin position="220"/>
        <end position="247"/>
    </location>
</feature>
<keyword evidence="3" id="KW-0611">Plant defense</keyword>
<dbReference type="PRINTS" id="PR00364">
    <property type="entry name" value="DISEASERSIST"/>
</dbReference>
<organism evidence="7">
    <name type="scientific">Eucalyptus grandis</name>
    <name type="common">Flooded gum</name>
    <dbReference type="NCBI Taxonomy" id="71139"/>
    <lineage>
        <taxon>Eukaryota</taxon>
        <taxon>Viridiplantae</taxon>
        <taxon>Streptophyta</taxon>
        <taxon>Embryophyta</taxon>
        <taxon>Tracheophyta</taxon>
        <taxon>Spermatophyta</taxon>
        <taxon>Magnoliopsida</taxon>
        <taxon>eudicotyledons</taxon>
        <taxon>Gunneridae</taxon>
        <taxon>Pentapetalae</taxon>
        <taxon>rosids</taxon>
        <taxon>malvids</taxon>
        <taxon>Myrtales</taxon>
        <taxon>Myrtaceae</taxon>
        <taxon>Myrtoideae</taxon>
        <taxon>Eucalypteae</taxon>
        <taxon>Eucalyptus</taxon>
    </lineage>
</organism>
<dbReference type="InterPro" id="IPR044974">
    <property type="entry name" value="Disease_R_plants"/>
</dbReference>
<dbReference type="Gene3D" id="3.40.50.300">
    <property type="entry name" value="P-loop containing nucleotide triphosphate hydrolases"/>
    <property type="match status" value="1"/>
</dbReference>
<dbReference type="SUPFAM" id="SSF46785">
    <property type="entry name" value="Winged helix' DNA-binding domain"/>
    <property type="match status" value="1"/>
</dbReference>
<dbReference type="InterPro" id="IPR058546">
    <property type="entry name" value="RPS4B/Roq1-like_LRR"/>
</dbReference>
<dbReference type="GO" id="GO:0006952">
    <property type="term" value="P:defense response"/>
    <property type="evidence" value="ECO:0007669"/>
    <property type="project" value="InterPro"/>
</dbReference>
<proteinExistence type="predicted"/>
<evidence type="ECO:0000259" key="6">
    <source>
        <dbReference type="Pfam" id="PF23286"/>
    </source>
</evidence>